<sequence length="119" mass="12870">MAFHTLVTGEGNGSAVAQLFGAIYGAYYVHEATVGRIDLDVFRLAEAALHDCAVRGKAEGKFTTTADGMAAIQKVLIFRDEQLLNLPAYIVADAQARLSEFVANDSLSPIVPERKHPHQ</sequence>
<evidence type="ECO:0000313" key="4">
    <source>
        <dbReference type="Proteomes" id="UP000494222"/>
    </source>
</evidence>
<protein>
    <submittedName>
        <fullName evidence="2">Fis family transcriptional regulator</fullName>
    </submittedName>
</protein>
<dbReference type="GeneID" id="99789276"/>
<reference evidence="2 4" key="2">
    <citation type="submission" date="2019-09" db="EMBL/GenBank/DDBJ databases">
        <authorList>
            <person name="Depoorter E."/>
        </authorList>
    </citation>
    <scope>NUCLEOTIDE SEQUENCE [LARGE SCALE GENOMIC DNA]</scope>
    <source>
        <strain evidence="2">LMG 24064</strain>
    </source>
</reference>
<dbReference type="EMBL" id="CABVPL010000010">
    <property type="protein sequence ID" value="VWB44721.1"/>
    <property type="molecule type" value="Genomic_DNA"/>
</dbReference>
<accession>A0A6H9TK14</accession>
<reference evidence="1 3" key="1">
    <citation type="submission" date="2019-09" db="EMBL/GenBank/DDBJ databases">
        <title>Draft genome sequences of 48 bacterial type strains from the CCUG.</title>
        <authorList>
            <person name="Tunovic T."/>
            <person name="Pineiro-Iglesias B."/>
            <person name="Unosson C."/>
            <person name="Inganas E."/>
            <person name="Ohlen M."/>
            <person name="Cardew S."/>
            <person name="Jensie-Markopoulos S."/>
            <person name="Salva-Serra F."/>
            <person name="Jaen-Luchoro D."/>
            <person name="Karlsson R."/>
            <person name="Svensson-Stadler L."/>
            <person name="Chun J."/>
            <person name="Moore E."/>
        </authorList>
    </citation>
    <scope>NUCLEOTIDE SEQUENCE [LARGE SCALE GENOMIC DNA]</scope>
    <source>
        <strain evidence="1 3">CCUG 54555</strain>
    </source>
</reference>
<evidence type="ECO:0000313" key="1">
    <source>
        <dbReference type="EMBL" id="KAB0644158.1"/>
    </source>
</evidence>
<dbReference type="AlphaFoldDB" id="A0A6H9TK14"/>
<organism evidence="1 3">
    <name type="scientific">Burkholderia latens</name>
    <dbReference type="NCBI Taxonomy" id="488446"/>
    <lineage>
        <taxon>Bacteria</taxon>
        <taxon>Pseudomonadati</taxon>
        <taxon>Pseudomonadota</taxon>
        <taxon>Betaproteobacteria</taxon>
        <taxon>Burkholderiales</taxon>
        <taxon>Burkholderiaceae</taxon>
        <taxon>Burkholderia</taxon>
        <taxon>Burkholderia cepacia complex</taxon>
    </lineage>
</organism>
<dbReference type="RefSeq" id="WP_151062955.1">
    <property type="nucleotide sequence ID" value="NZ_CABVPL010000010.1"/>
</dbReference>
<name>A0A6H9TK14_9BURK</name>
<dbReference type="OrthoDB" id="9031885at2"/>
<gene>
    <name evidence="2" type="ORF">BLA24064_02007</name>
    <name evidence="1" type="ORF">F7R21_03940</name>
</gene>
<dbReference type="EMBL" id="VZOJ01000005">
    <property type="protein sequence ID" value="KAB0644158.1"/>
    <property type="molecule type" value="Genomic_DNA"/>
</dbReference>
<evidence type="ECO:0000313" key="3">
    <source>
        <dbReference type="Proteomes" id="UP000430232"/>
    </source>
</evidence>
<evidence type="ECO:0000313" key="2">
    <source>
        <dbReference type="EMBL" id="VWB44721.1"/>
    </source>
</evidence>
<keyword evidence="3" id="KW-1185">Reference proteome</keyword>
<dbReference type="Proteomes" id="UP000430232">
    <property type="component" value="Unassembled WGS sequence"/>
</dbReference>
<dbReference type="Proteomes" id="UP000494222">
    <property type="component" value="Unassembled WGS sequence"/>
</dbReference>
<proteinExistence type="predicted"/>